<proteinExistence type="predicted"/>
<feature type="compositionally biased region" description="Low complexity" evidence="1">
    <location>
        <begin position="11"/>
        <end position="22"/>
    </location>
</feature>
<comment type="caution">
    <text evidence="2">The sequence shown here is derived from an EMBL/GenBank/DDBJ whole genome shotgun (WGS) entry which is preliminary data.</text>
</comment>
<organism evidence="2 3">
    <name type="scientific">Protopolystoma xenopodis</name>
    <dbReference type="NCBI Taxonomy" id="117903"/>
    <lineage>
        <taxon>Eukaryota</taxon>
        <taxon>Metazoa</taxon>
        <taxon>Spiralia</taxon>
        <taxon>Lophotrochozoa</taxon>
        <taxon>Platyhelminthes</taxon>
        <taxon>Monogenea</taxon>
        <taxon>Polyopisthocotylea</taxon>
        <taxon>Polystomatidea</taxon>
        <taxon>Polystomatidae</taxon>
        <taxon>Protopolystoma</taxon>
    </lineage>
</organism>
<gene>
    <name evidence="2" type="ORF">PXEA_LOCUS20261</name>
</gene>
<feature type="region of interest" description="Disordered" evidence="1">
    <location>
        <begin position="1"/>
        <end position="37"/>
    </location>
</feature>
<feature type="compositionally biased region" description="Basic and acidic residues" evidence="1">
    <location>
        <begin position="23"/>
        <end position="34"/>
    </location>
</feature>
<reference evidence="2" key="1">
    <citation type="submission" date="2018-11" db="EMBL/GenBank/DDBJ databases">
        <authorList>
            <consortium name="Pathogen Informatics"/>
        </authorList>
    </citation>
    <scope>NUCLEOTIDE SEQUENCE</scope>
</reference>
<keyword evidence="3" id="KW-1185">Reference proteome</keyword>
<sequence>MNSETLKGRGRASSATRAGATAGREEAAHSRDGWDGGLLRRASDRVARLLKPVELRRQSIHPCTKVGF</sequence>
<dbReference type="EMBL" id="CAAALY010082972">
    <property type="protein sequence ID" value="VEL26821.1"/>
    <property type="molecule type" value="Genomic_DNA"/>
</dbReference>
<protein>
    <submittedName>
        <fullName evidence="2">Uncharacterized protein</fullName>
    </submittedName>
</protein>
<dbReference type="Proteomes" id="UP000784294">
    <property type="component" value="Unassembled WGS sequence"/>
</dbReference>
<evidence type="ECO:0000313" key="2">
    <source>
        <dbReference type="EMBL" id="VEL26821.1"/>
    </source>
</evidence>
<accession>A0A448X3A6</accession>
<dbReference type="AlphaFoldDB" id="A0A448X3A6"/>
<name>A0A448X3A6_9PLAT</name>
<evidence type="ECO:0000313" key="3">
    <source>
        <dbReference type="Proteomes" id="UP000784294"/>
    </source>
</evidence>
<evidence type="ECO:0000256" key="1">
    <source>
        <dbReference type="SAM" id="MobiDB-lite"/>
    </source>
</evidence>